<proteinExistence type="predicted"/>
<name>A0A1I4UE90_9HYPH</name>
<protein>
    <submittedName>
        <fullName evidence="2">Uncharacterized protein</fullName>
    </submittedName>
</protein>
<accession>A0A1I4UE90</accession>
<organism evidence="2 3">
    <name type="scientific">Methylobacterium pseudosasicola</name>
    <dbReference type="NCBI Taxonomy" id="582667"/>
    <lineage>
        <taxon>Bacteria</taxon>
        <taxon>Pseudomonadati</taxon>
        <taxon>Pseudomonadota</taxon>
        <taxon>Alphaproteobacteria</taxon>
        <taxon>Hyphomicrobiales</taxon>
        <taxon>Methylobacteriaceae</taxon>
        <taxon>Methylobacterium</taxon>
    </lineage>
</organism>
<dbReference type="AlphaFoldDB" id="A0A1I4UE90"/>
<sequence length="269" mass="29153">MIPDYGCVPFSARPCPVVRPAAGVCSLSAFVAPVPGLLALRQSMRPSSIALRDQEMPSSGSPIRGGRSPFAASRRDRCSTSASEAPARHQPPGVAKRRSQDPVEPIRRRVDGDRHVRPPCRWMLGAPGIRRVSASPRECMPVGWRMAPASVRRMVITRRDPVEGGACTMARARLHLQTIGDLQRTSSRSGPTTMHPASRLASRARIETLPRRPTGRTLARFRPTGHGASSTPSRGAWRPALPARGRPMARPPGIDSPDSYPSGAHRPWA</sequence>
<feature type="compositionally biased region" description="Polar residues" evidence="1">
    <location>
        <begin position="183"/>
        <end position="192"/>
    </location>
</feature>
<reference evidence="3" key="1">
    <citation type="submission" date="2016-10" db="EMBL/GenBank/DDBJ databases">
        <authorList>
            <person name="Varghese N."/>
            <person name="Submissions S."/>
        </authorList>
    </citation>
    <scope>NUCLEOTIDE SEQUENCE [LARGE SCALE GENOMIC DNA]</scope>
    <source>
        <strain evidence="3">BL36</strain>
    </source>
</reference>
<evidence type="ECO:0000256" key="1">
    <source>
        <dbReference type="SAM" id="MobiDB-lite"/>
    </source>
</evidence>
<feature type="region of interest" description="Disordered" evidence="1">
    <location>
        <begin position="183"/>
        <end position="269"/>
    </location>
</feature>
<evidence type="ECO:0000313" key="2">
    <source>
        <dbReference type="EMBL" id="SFM87161.1"/>
    </source>
</evidence>
<keyword evidence="3" id="KW-1185">Reference proteome</keyword>
<gene>
    <name evidence="2" type="ORF">SAMN05192568_106819</name>
</gene>
<dbReference type="Proteomes" id="UP000199048">
    <property type="component" value="Unassembled WGS sequence"/>
</dbReference>
<feature type="compositionally biased region" description="Basic and acidic residues" evidence="1">
    <location>
        <begin position="98"/>
        <end position="107"/>
    </location>
</feature>
<feature type="compositionally biased region" description="Low complexity" evidence="1">
    <location>
        <begin position="57"/>
        <end position="69"/>
    </location>
</feature>
<feature type="compositionally biased region" description="Low complexity" evidence="1">
    <location>
        <begin position="238"/>
        <end position="252"/>
    </location>
</feature>
<evidence type="ECO:0000313" key="3">
    <source>
        <dbReference type="Proteomes" id="UP000199048"/>
    </source>
</evidence>
<feature type="region of interest" description="Disordered" evidence="1">
    <location>
        <begin position="52"/>
        <end position="107"/>
    </location>
</feature>
<dbReference type="EMBL" id="FOTK01000068">
    <property type="protein sequence ID" value="SFM87161.1"/>
    <property type="molecule type" value="Genomic_DNA"/>
</dbReference>